<dbReference type="STRING" id="1827387.A4S15_10330"/>
<comment type="caution">
    <text evidence="2">The sequence shown here is derived from an EMBL/GenBank/DDBJ whole genome shotgun (WGS) entry which is preliminary data.</text>
</comment>
<dbReference type="PROSITE" id="PS51819">
    <property type="entry name" value="VOC"/>
    <property type="match status" value="1"/>
</dbReference>
<protein>
    <recommendedName>
        <fullName evidence="1">VOC domain-containing protein</fullName>
    </recommendedName>
</protein>
<dbReference type="Proteomes" id="UP000192872">
    <property type="component" value="Unassembled WGS sequence"/>
</dbReference>
<dbReference type="RefSeq" id="WP_376801951.1">
    <property type="nucleotide sequence ID" value="NZ_DBNB01000034.1"/>
</dbReference>
<feature type="domain" description="VOC" evidence="1">
    <location>
        <begin position="4"/>
        <end position="125"/>
    </location>
</feature>
<organism evidence="2 3">
    <name type="scientific">Candidatus Raskinella chloraquaticus</name>
    <dbReference type="NCBI Taxonomy" id="1951219"/>
    <lineage>
        <taxon>Bacteria</taxon>
        <taxon>Pseudomonadati</taxon>
        <taxon>Pseudomonadota</taxon>
        <taxon>Alphaproteobacteria</taxon>
        <taxon>Hyphomicrobiales</taxon>
        <taxon>Phreatobacteraceae</taxon>
        <taxon>Candidatus Raskinella</taxon>
    </lineage>
</organism>
<gene>
    <name evidence="2" type="ORF">A4S15_10330</name>
</gene>
<dbReference type="Gene3D" id="3.10.180.10">
    <property type="entry name" value="2,3-Dihydroxybiphenyl 1,2-Dioxygenase, domain 1"/>
    <property type="match status" value="1"/>
</dbReference>
<dbReference type="InterPro" id="IPR004360">
    <property type="entry name" value="Glyas_Fos-R_dOase_dom"/>
</dbReference>
<dbReference type="SUPFAM" id="SSF54593">
    <property type="entry name" value="Glyoxalase/Bleomycin resistance protein/Dihydroxybiphenyl dioxygenase"/>
    <property type="match status" value="1"/>
</dbReference>
<dbReference type="AlphaFoldDB" id="A0A1W9HVZ9"/>
<proteinExistence type="predicted"/>
<evidence type="ECO:0000313" key="2">
    <source>
        <dbReference type="EMBL" id="OQW51620.1"/>
    </source>
</evidence>
<accession>A0A1W9HVZ9</accession>
<dbReference type="InterPro" id="IPR037523">
    <property type="entry name" value="VOC_core"/>
</dbReference>
<sequence>MPEISGQATVLLSQDVPRALAFWERIFGFSVGNSWGDPVSFTILRRDSARVMIGAAAPGYNIPHIREGRAGLWDAYFWVNDARGLFADIKARGAAFDHELYEAEYGVLEFTVRDLDGHNIGFGEVLRLTETQ</sequence>
<dbReference type="EMBL" id="LWDL01000018">
    <property type="protein sequence ID" value="OQW51620.1"/>
    <property type="molecule type" value="Genomic_DNA"/>
</dbReference>
<evidence type="ECO:0000313" key="3">
    <source>
        <dbReference type="Proteomes" id="UP000192872"/>
    </source>
</evidence>
<dbReference type="Pfam" id="PF00903">
    <property type="entry name" value="Glyoxalase"/>
    <property type="match status" value="1"/>
</dbReference>
<evidence type="ECO:0000259" key="1">
    <source>
        <dbReference type="PROSITE" id="PS51819"/>
    </source>
</evidence>
<dbReference type="InterPro" id="IPR029068">
    <property type="entry name" value="Glyas_Bleomycin-R_OHBP_Dase"/>
</dbReference>
<name>A0A1W9HVZ9_9HYPH</name>
<reference evidence="2 3" key="1">
    <citation type="journal article" date="2017" name="Water Res.">
        <title>Comammox in drinking water systems.</title>
        <authorList>
            <person name="Wang Y."/>
            <person name="Ma L."/>
            <person name="Mao Y."/>
            <person name="Jiang X."/>
            <person name="Xia Y."/>
            <person name="Yu K."/>
            <person name="Li B."/>
            <person name="Zhang T."/>
        </authorList>
    </citation>
    <scope>NUCLEOTIDE SEQUENCE [LARGE SCALE GENOMIC DNA]</scope>
    <source>
        <strain evidence="2">SG_bin8</strain>
    </source>
</reference>